<organism evidence="1 2">
    <name type="scientific">Candidatus Criblamydia sequanensis CRIB-18</name>
    <dbReference type="NCBI Taxonomy" id="1437425"/>
    <lineage>
        <taxon>Bacteria</taxon>
        <taxon>Pseudomonadati</taxon>
        <taxon>Chlamydiota</taxon>
        <taxon>Chlamydiia</taxon>
        <taxon>Parachlamydiales</taxon>
        <taxon>Candidatus Criblamydiaceae</taxon>
        <taxon>Candidatus Criblamydia</taxon>
    </lineage>
</organism>
<dbReference type="STRING" id="1437425.CSEC_0080"/>
<evidence type="ECO:0000313" key="2">
    <source>
        <dbReference type="Proteomes" id="UP000031552"/>
    </source>
</evidence>
<name>A0A090DV93_9BACT</name>
<dbReference type="RefSeq" id="WP_041016445.1">
    <property type="nucleotide sequence ID" value="NZ_CCEJ010000001.1"/>
</dbReference>
<gene>
    <name evidence="1" type="primary">pmp1</name>
    <name evidence="1" type="ORF">CSEC_0080</name>
</gene>
<reference evidence="1" key="2">
    <citation type="submission" date="2014-09" db="EMBL/GenBank/DDBJ databases">
        <title>Criblamydia sequanensis harbors a mega-plasmid encoding arsenite resistance.</title>
        <authorList>
            <person name="Bertelli C."/>
            <person name="Goesmann A."/>
            <person name="Greub G."/>
        </authorList>
    </citation>
    <scope>NUCLEOTIDE SEQUENCE [LARGE SCALE GENOMIC DNA]</scope>
    <source>
        <strain evidence="1">CRIB-18</strain>
    </source>
</reference>
<dbReference type="OrthoDB" id="19674at2"/>
<reference evidence="1" key="1">
    <citation type="submission" date="2013-12" db="EMBL/GenBank/DDBJ databases">
        <authorList>
            <person name="Linke B."/>
        </authorList>
    </citation>
    <scope>NUCLEOTIDE SEQUENCE [LARGE SCALE GENOMIC DNA]</scope>
    <source>
        <strain evidence="1">CRIB-18</strain>
    </source>
</reference>
<protein>
    <submittedName>
        <fullName evidence="1">Polymorphic outer membrane protein</fullName>
    </submittedName>
</protein>
<evidence type="ECO:0000313" key="1">
    <source>
        <dbReference type="EMBL" id="CDR32924.1"/>
    </source>
</evidence>
<keyword evidence="2" id="KW-1185">Reference proteome</keyword>
<sequence length="1696" mass="195158">MKKRIVLLLSAALFIGFFVFIFHKDLERTLFLKNFESHFEKVMGGKLKVKDRRVNNSLIAYSGVQINNFSLSSADAMSSEIESLNVAYEIDFFSRTIAINLDFGRSIFNIKGDKALNKITHFIESEPHFLFFKIKPKISSKECLLNIESKMNGALLKAHLQFEYENQSLMDLKLTFFNEQDNEKLLFDYNKDLKSFKLSTHKFSMSFLNPILELIFKDKAFLFEKGILDSQAFIKWDNGVFFEGGLTLFDASLYDVDKRLKLEAPKIKIFQNEGGGESHLFIENFLKIALKRKNGFLNLFFTPFIGDLCFSSQTLRFSKIPSLIALKDYQANLNLEGTVELKSGHLLAEIKAIYEKNREAHLLYDLNPFQEVLSLKADLMDMKLKDVLPLYSFLSKNSEEIEVHQGSFNGSLKLASSNKEDIFEISSFFVRSPNLYFPDTRITLSADEVKGHLYALKNEALEEIESLHLNLKNGYIRDAKQNIEINNCHGSLTYKDKGLKELDFTFEPARFFASLKKDPEFEEKITFNLSGNLDHLAKSFLDEDLYKLFDFKEKEPFRFSGDLILKMPNSHLMPLLKGQFFFSEKNKDLFVDAALVSKMKTTLSTFINLNNYEIHSANFNMESLALENFYLPFGYITGKGRLKGNYESKKGTLNFFLEEALFENNKFLLKLKQMKDLSKSFLKWNEEGILTASFPISEASYQDKKSHLEAFSSFFEIGIKGNEIKIPELNITSMGIDIQGHLQALFKAGFGLDTLFSITKADLNAENFKKMASIFNDNESYLNLPFDGRLSFNGSFKNSFFLEASKAIQSHVSLNFYDVFLNFTNWGAKTRDFEFKLNYDESKSQFSIDNLQGFLFLGRNGDLFELPLEGEIFLDDAKKQIFGFDLKAEMLEEYFRLKGKTEKDSQDRLHFLLDRNTSHFFNNGIDDFSLILNAEKEIEIFNFSSIFELAHLNPYFTKIETPFLKQFKEEFLKDGFFAKGGIGCEVKYSLNKALSEIFLKGQELTVYGKKVSQFNLEGTLKDKTFNLNELLIDDFSSSFEIIRDDKFWDVKSFTINYENYLKLALSGKYSPSELFSGKIELLEADLHNVSWLYDNPSLNKLSLEGKTKGKGLFSLKEGKKPAFECQLSLKGSNISIGDFFMEEIPAFHINFASDSGVQIHNLKSYLRSRFKDRVFGQFNCKYLSIPKQLNFLSFAEIDFELDNNYLADFSTALESIYFTKRSSLLKTLLKKLESSYKSEGSFLYKNDGLDNCLNLNLRSGQYSFLGRDHQLKDIKISFKDGGFFLESDYFLDSRWLKLSIHNSFGASEINLDPNLTKFLEELPFRKGKNHFDLFKEAFSFDDLLYKGTLKLQDNDEKKQAVTMKYEIDPLKGFSILSVIGEVADVFFNLVKEKGSSCLKGSLEFNQPNFSSFFNALKDKNFEKINGHFILNGSWDFSSKTLFKGHILGTEVNFCNHLVSDLSGLLDIEGKSAIFKDLTIQDPSFLACIPSFILTKNENKWLFNIPKMGVKKIKTDSLFNETGMSYESPFKIALLDFKDIKGNLNDFPKSLKSEGKLKFTNFTRGKKEGREESLQKLSVSTTNPSWLEPTQGTVYFEIADNKIKLKRLKDVYSDAKASKFFLADKEGESYIDFNKGELNLNFRMKHTNLFYKLAEMFMLSLRGNIHKPEVHLEKMERKNNLKKSKSGTVPKKRFLSF</sequence>
<dbReference type="EMBL" id="CCEJ010000001">
    <property type="protein sequence ID" value="CDR32924.1"/>
    <property type="molecule type" value="Genomic_DNA"/>
</dbReference>
<proteinExistence type="predicted"/>
<dbReference type="Proteomes" id="UP000031552">
    <property type="component" value="Unassembled WGS sequence"/>
</dbReference>
<comment type="caution">
    <text evidence="1">The sequence shown here is derived from an EMBL/GenBank/DDBJ whole genome shotgun (WGS) entry which is preliminary data.</text>
</comment>
<dbReference type="eggNOG" id="ENOG502Z997">
    <property type="taxonomic scope" value="Bacteria"/>
</dbReference>
<accession>A0A090DV93</accession>